<keyword evidence="3" id="KW-1185">Reference proteome</keyword>
<proteinExistence type="predicted"/>
<gene>
    <name evidence="2" type="ORF">DFP72DRAFT_620491</name>
</gene>
<keyword evidence="1" id="KW-0732">Signal</keyword>
<evidence type="ECO:0000313" key="2">
    <source>
        <dbReference type="EMBL" id="KAF6746752.1"/>
    </source>
</evidence>
<sequence>MWTLVVTLVPALVAANTANVPCCRCTQYTPPSGPEASRRVSKLQKDRQIDVKGGGGTTLSACLTRNGHCRIHWQ</sequence>
<reference evidence="2 3" key="1">
    <citation type="submission" date="2020-07" db="EMBL/GenBank/DDBJ databases">
        <title>Comparative genomics of pyrophilous fungi reveals a link between fire events and developmental genes.</title>
        <authorList>
            <consortium name="DOE Joint Genome Institute"/>
            <person name="Steindorff A.S."/>
            <person name="Carver A."/>
            <person name="Calhoun S."/>
            <person name="Stillman K."/>
            <person name="Liu H."/>
            <person name="Lipzen A."/>
            <person name="Pangilinan J."/>
            <person name="Labutti K."/>
            <person name="Bruns T.D."/>
            <person name="Grigoriev I.V."/>
        </authorList>
    </citation>
    <scope>NUCLEOTIDE SEQUENCE [LARGE SCALE GENOMIC DNA]</scope>
    <source>
        <strain evidence="2 3">CBS 144469</strain>
    </source>
</reference>
<accession>A0A8H6HI48</accession>
<dbReference type="EMBL" id="JACGCI010000089">
    <property type="protein sequence ID" value="KAF6746752.1"/>
    <property type="molecule type" value="Genomic_DNA"/>
</dbReference>
<dbReference type="AlphaFoldDB" id="A0A8H6HI48"/>
<dbReference type="Proteomes" id="UP000521943">
    <property type="component" value="Unassembled WGS sequence"/>
</dbReference>
<feature type="chain" id="PRO_5034558903" description="Secreted protein" evidence="1">
    <location>
        <begin position="19"/>
        <end position="74"/>
    </location>
</feature>
<comment type="caution">
    <text evidence="2">The sequence shown here is derived from an EMBL/GenBank/DDBJ whole genome shotgun (WGS) entry which is preliminary data.</text>
</comment>
<name>A0A8H6HI48_9AGAR</name>
<feature type="signal peptide" evidence="1">
    <location>
        <begin position="1"/>
        <end position="18"/>
    </location>
</feature>
<evidence type="ECO:0000313" key="3">
    <source>
        <dbReference type="Proteomes" id="UP000521943"/>
    </source>
</evidence>
<organism evidence="2 3">
    <name type="scientific">Ephemerocybe angulata</name>
    <dbReference type="NCBI Taxonomy" id="980116"/>
    <lineage>
        <taxon>Eukaryota</taxon>
        <taxon>Fungi</taxon>
        <taxon>Dikarya</taxon>
        <taxon>Basidiomycota</taxon>
        <taxon>Agaricomycotina</taxon>
        <taxon>Agaricomycetes</taxon>
        <taxon>Agaricomycetidae</taxon>
        <taxon>Agaricales</taxon>
        <taxon>Agaricineae</taxon>
        <taxon>Psathyrellaceae</taxon>
        <taxon>Ephemerocybe</taxon>
    </lineage>
</organism>
<protein>
    <recommendedName>
        <fullName evidence="4">Secreted protein</fullName>
    </recommendedName>
</protein>
<evidence type="ECO:0000256" key="1">
    <source>
        <dbReference type="SAM" id="SignalP"/>
    </source>
</evidence>
<evidence type="ECO:0008006" key="4">
    <source>
        <dbReference type="Google" id="ProtNLM"/>
    </source>
</evidence>